<sequence>MEQSLLQYFYEGLKPMEMNMVNAASGGALVNMTPQQARDLISTMTANSQQFRANPEPPRRVHQLTFCLNFQREIKGFQQKTEASLRELTTSIEKLNSQGKLPSQTEPNPRQNANAVTLRNRKVLKPAPVKNLGQEITQETPENDEQIQAKPPLPKIQPPFPGRLNQCQKSKEDKEILETFRNVEINLPLLDAIRQILRYTKFLKELCTNKRKLTGNEKVSVGENVSAVLQWKMPVKCKDMVGRQVVTIQLADRSIVHPEGVIEDVLVKVNGLILSADFYVIKIEEDNTLGSSDILLGRPFLSTANTKIDVRNGTLTIDFDEEIVKFNVYGTISHPSEVLNVNRVDIINSSVEKTFESSYGDKPKMMFDDFESVNKLLAPMNTKLLPPIMQAPDLKLKPLPEHLKCTFLENDETIADLKGINTLEENTKPNKEAQEQLSPNMVDVIENENF</sequence>
<evidence type="ECO:0000256" key="1">
    <source>
        <dbReference type="SAM" id="MobiDB-lite"/>
    </source>
</evidence>
<gene>
    <name evidence="3" type="primary">LOC121211485</name>
</gene>
<name>A0ABM2ZBX2_GOSHI</name>
<dbReference type="GeneID" id="121211485"/>
<proteinExistence type="predicted"/>
<dbReference type="InterPro" id="IPR021109">
    <property type="entry name" value="Peptidase_aspartic_dom_sf"/>
</dbReference>
<feature type="compositionally biased region" description="Pro residues" evidence="1">
    <location>
        <begin position="151"/>
        <end position="161"/>
    </location>
</feature>
<dbReference type="Proteomes" id="UP000818029">
    <property type="component" value="Chromosome A12"/>
</dbReference>
<organism evidence="2 3">
    <name type="scientific">Gossypium hirsutum</name>
    <name type="common">Upland cotton</name>
    <name type="synonym">Gossypium mexicanum</name>
    <dbReference type="NCBI Taxonomy" id="3635"/>
    <lineage>
        <taxon>Eukaryota</taxon>
        <taxon>Viridiplantae</taxon>
        <taxon>Streptophyta</taxon>
        <taxon>Embryophyta</taxon>
        <taxon>Tracheophyta</taxon>
        <taxon>Spermatophyta</taxon>
        <taxon>Magnoliopsida</taxon>
        <taxon>eudicotyledons</taxon>
        <taxon>Gunneridae</taxon>
        <taxon>Pentapetalae</taxon>
        <taxon>rosids</taxon>
        <taxon>malvids</taxon>
        <taxon>Malvales</taxon>
        <taxon>Malvaceae</taxon>
        <taxon>Malvoideae</taxon>
        <taxon>Gossypium</taxon>
    </lineage>
</organism>
<dbReference type="PANTHER" id="PTHR33067">
    <property type="entry name" value="RNA-DIRECTED DNA POLYMERASE-RELATED"/>
    <property type="match status" value="1"/>
</dbReference>
<evidence type="ECO:0000313" key="2">
    <source>
        <dbReference type="Proteomes" id="UP000818029"/>
    </source>
</evidence>
<reference evidence="3" key="2">
    <citation type="submission" date="2025-08" db="UniProtKB">
        <authorList>
            <consortium name="RefSeq"/>
        </authorList>
    </citation>
    <scope>IDENTIFICATION</scope>
</reference>
<protein>
    <submittedName>
        <fullName evidence="3">Uncharacterized protein</fullName>
    </submittedName>
</protein>
<evidence type="ECO:0000313" key="3">
    <source>
        <dbReference type="RefSeq" id="XP_040940184.1"/>
    </source>
</evidence>
<dbReference type="RefSeq" id="XP_040940184.1">
    <property type="nucleotide sequence ID" value="XM_041084250.1"/>
</dbReference>
<accession>A0ABM2ZBX2</accession>
<dbReference type="CDD" id="cd00303">
    <property type="entry name" value="retropepsin_like"/>
    <property type="match status" value="1"/>
</dbReference>
<reference evidence="2" key="1">
    <citation type="journal article" date="2020" name="Nat. Genet.">
        <title>Genomic diversifications of five Gossypium allopolyploid species and their impact on cotton improvement.</title>
        <authorList>
            <person name="Chen Z.J."/>
            <person name="Sreedasyam A."/>
            <person name="Ando A."/>
            <person name="Song Q."/>
            <person name="De Santiago L.M."/>
            <person name="Hulse-Kemp A.M."/>
            <person name="Ding M."/>
            <person name="Ye W."/>
            <person name="Kirkbride R.C."/>
            <person name="Jenkins J."/>
            <person name="Plott C."/>
            <person name="Lovell J."/>
            <person name="Lin Y.M."/>
            <person name="Vaughn R."/>
            <person name="Liu B."/>
            <person name="Simpson S."/>
            <person name="Scheffler B.E."/>
            <person name="Wen L."/>
            <person name="Saski C.A."/>
            <person name="Grover C.E."/>
            <person name="Hu G."/>
            <person name="Conover J.L."/>
            <person name="Carlson J.W."/>
            <person name="Shu S."/>
            <person name="Boston L.B."/>
            <person name="Williams M."/>
            <person name="Peterson D.G."/>
            <person name="McGee K."/>
            <person name="Jones D.C."/>
            <person name="Wendel J.F."/>
            <person name="Stelly D.M."/>
            <person name="Grimwood J."/>
            <person name="Schmutz J."/>
        </authorList>
    </citation>
    <scope>NUCLEOTIDE SEQUENCE [LARGE SCALE GENOMIC DNA]</scope>
    <source>
        <strain evidence="2">cv. TM-1</strain>
    </source>
</reference>
<dbReference type="Gene3D" id="2.40.70.10">
    <property type="entry name" value="Acid Proteases"/>
    <property type="match status" value="1"/>
</dbReference>
<dbReference type="PANTHER" id="PTHR33067:SF15">
    <property type="entry name" value="RNA-DIRECTED DNA POLYMERASE"/>
    <property type="match status" value="1"/>
</dbReference>
<feature type="region of interest" description="Disordered" evidence="1">
    <location>
        <begin position="139"/>
        <end position="167"/>
    </location>
</feature>
<keyword evidence="2" id="KW-1185">Reference proteome</keyword>